<evidence type="ECO:0000313" key="2">
    <source>
        <dbReference type="Proteomes" id="UP001148838"/>
    </source>
</evidence>
<gene>
    <name evidence="1" type="ORF">ANN_01924</name>
</gene>
<proteinExistence type="predicted"/>
<evidence type="ECO:0000313" key="1">
    <source>
        <dbReference type="EMBL" id="KAJ4450497.1"/>
    </source>
</evidence>
<organism evidence="1 2">
    <name type="scientific">Periplaneta americana</name>
    <name type="common">American cockroach</name>
    <name type="synonym">Blatta americana</name>
    <dbReference type="NCBI Taxonomy" id="6978"/>
    <lineage>
        <taxon>Eukaryota</taxon>
        <taxon>Metazoa</taxon>
        <taxon>Ecdysozoa</taxon>
        <taxon>Arthropoda</taxon>
        <taxon>Hexapoda</taxon>
        <taxon>Insecta</taxon>
        <taxon>Pterygota</taxon>
        <taxon>Neoptera</taxon>
        <taxon>Polyneoptera</taxon>
        <taxon>Dictyoptera</taxon>
        <taxon>Blattodea</taxon>
        <taxon>Blattoidea</taxon>
        <taxon>Blattidae</taxon>
        <taxon>Blattinae</taxon>
        <taxon>Periplaneta</taxon>
    </lineage>
</organism>
<reference evidence="1 2" key="1">
    <citation type="journal article" date="2022" name="Allergy">
        <title>Genome assembly and annotation of Periplaneta americana reveal a comprehensive cockroach allergen profile.</title>
        <authorList>
            <person name="Wang L."/>
            <person name="Xiong Q."/>
            <person name="Saelim N."/>
            <person name="Wang L."/>
            <person name="Nong W."/>
            <person name="Wan A.T."/>
            <person name="Shi M."/>
            <person name="Liu X."/>
            <person name="Cao Q."/>
            <person name="Hui J.H.L."/>
            <person name="Sookrung N."/>
            <person name="Leung T.F."/>
            <person name="Tungtrongchitr A."/>
            <person name="Tsui S.K.W."/>
        </authorList>
    </citation>
    <scope>NUCLEOTIDE SEQUENCE [LARGE SCALE GENOMIC DNA]</scope>
    <source>
        <strain evidence="1">PWHHKU_190912</strain>
    </source>
</reference>
<name>A0ABQ8TXU3_PERAM</name>
<comment type="caution">
    <text evidence="1">The sequence shown here is derived from an EMBL/GenBank/DDBJ whole genome shotgun (WGS) entry which is preliminary data.</text>
</comment>
<keyword evidence="2" id="KW-1185">Reference proteome</keyword>
<sequence length="115" mass="13267">MEPGFAARRANRYSTAPYSQTPLTYFLSQSESPSFTTIKNNRSNRIIRTSAEKGSTYRVHQCNKNDRLIPFDDLSLVTILPIMNVRYLSDYAMNYLALERKRPMQTSGLDYISTE</sequence>
<dbReference type="Proteomes" id="UP001148838">
    <property type="component" value="Unassembled WGS sequence"/>
</dbReference>
<dbReference type="EMBL" id="JAJSOF020000003">
    <property type="protein sequence ID" value="KAJ4450497.1"/>
    <property type="molecule type" value="Genomic_DNA"/>
</dbReference>
<protein>
    <submittedName>
        <fullName evidence="1">Uncharacterized protein</fullName>
    </submittedName>
</protein>
<accession>A0ABQ8TXU3</accession>